<reference evidence="7" key="2">
    <citation type="submission" date="2016-04" db="EMBL/GenBank/DDBJ databases">
        <title>Complete Genome and Plasmid Sequences for Rhodococcus fascians D188 and Draft Sequences for Rhodococcus spp. Isolates PBTS 1 and PBTS 2.</title>
        <authorList>
            <person name="Stamer R."/>
            <person name="Vereecke D."/>
            <person name="Zhang Y."/>
            <person name="Schilkey F."/>
            <person name="Devitt N."/>
            <person name="Randall J."/>
        </authorList>
    </citation>
    <scope>NUCLEOTIDE SEQUENCE [LARGE SCALE GENOMIC DNA]</scope>
    <source>
        <strain evidence="7">PBTS2</strain>
    </source>
</reference>
<evidence type="ECO:0000256" key="1">
    <source>
        <dbReference type="ARBA" id="ARBA00023015"/>
    </source>
</evidence>
<dbReference type="AlphaFoldDB" id="A0A143QHG9"/>
<dbReference type="KEGG" id="rhs:A3Q41_01057"/>
<dbReference type="InterPro" id="IPR001647">
    <property type="entry name" value="HTH_TetR"/>
</dbReference>
<reference evidence="6 7" key="1">
    <citation type="journal article" date="2016" name="Genome Announc.">
        <title>Complete Genome and Plasmid Sequences for Rhodococcus fascians D188 and Draft Sequences for Rhodococcus Isolates PBTS 1 and PBTS 2.</title>
        <authorList>
            <person name="Stamler R.A."/>
            <person name="Vereecke D."/>
            <person name="Zhang Y."/>
            <person name="Schilkey F."/>
            <person name="Devitt N."/>
            <person name="Randall J.J."/>
        </authorList>
    </citation>
    <scope>NUCLEOTIDE SEQUENCE [LARGE SCALE GENOMIC DNA]</scope>
    <source>
        <strain evidence="6 7">PBTS2</strain>
    </source>
</reference>
<dbReference type="Pfam" id="PF00440">
    <property type="entry name" value="TetR_N"/>
    <property type="match status" value="1"/>
</dbReference>
<dbReference type="SUPFAM" id="SSF48498">
    <property type="entry name" value="Tetracyclin repressor-like, C-terminal domain"/>
    <property type="match status" value="1"/>
</dbReference>
<evidence type="ECO:0000259" key="5">
    <source>
        <dbReference type="PROSITE" id="PS50977"/>
    </source>
</evidence>
<keyword evidence="7" id="KW-1185">Reference proteome</keyword>
<dbReference type="InterPro" id="IPR009057">
    <property type="entry name" value="Homeodomain-like_sf"/>
</dbReference>
<dbReference type="InterPro" id="IPR036271">
    <property type="entry name" value="Tet_transcr_reg_TetR-rel_C_sf"/>
</dbReference>
<dbReference type="PANTHER" id="PTHR30055:SF148">
    <property type="entry name" value="TETR-FAMILY TRANSCRIPTIONAL REGULATOR"/>
    <property type="match status" value="1"/>
</dbReference>
<dbReference type="Gene3D" id="1.10.357.10">
    <property type="entry name" value="Tetracycline Repressor, domain 2"/>
    <property type="match status" value="1"/>
</dbReference>
<dbReference type="SUPFAM" id="SSF46689">
    <property type="entry name" value="Homeodomain-like"/>
    <property type="match status" value="1"/>
</dbReference>
<evidence type="ECO:0000256" key="4">
    <source>
        <dbReference type="PROSITE-ProRule" id="PRU00335"/>
    </source>
</evidence>
<dbReference type="PANTHER" id="PTHR30055">
    <property type="entry name" value="HTH-TYPE TRANSCRIPTIONAL REGULATOR RUTR"/>
    <property type="match status" value="1"/>
</dbReference>
<dbReference type="GO" id="GO:0003700">
    <property type="term" value="F:DNA-binding transcription factor activity"/>
    <property type="evidence" value="ECO:0007669"/>
    <property type="project" value="TreeGrafter"/>
</dbReference>
<keyword evidence="3" id="KW-0804">Transcription</keyword>
<dbReference type="PRINTS" id="PR00455">
    <property type="entry name" value="HTHTETR"/>
</dbReference>
<dbReference type="PROSITE" id="PS50977">
    <property type="entry name" value="HTH_TETR_2"/>
    <property type="match status" value="1"/>
</dbReference>
<name>A0A143QHG9_RHOFA</name>
<dbReference type="OrthoDB" id="9796019at2"/>
<keyword evidence="2 4" id="KW-0238">DNA-binding</keyword>
<evidence type="ECO:0000256" key="3">
    <source>
        <dbReference type="ARBA" id="ARBA00023163"/>
    </source>
</evidence>
<dbReference type="Proteomes" id="UP000076038">
    <property type="component" value="Chromosome"/>
</dbReference>
<evidence type="ECO:0000313" key="6">
    <source>
        <dbReference type="EMBL" id="AMY22371.1"/>
    </source>
</evidence>
<dbReference type="EMBL" id="CP015220">
    <property type="protein sequence ID" value="AMY22371.1"/>
    <property type="molecule type" value="Genomic_DNA"/>
</dbReference>
<feature type="domain" description="HTH tetR-type" evidence="5">
    <location>
        <begin position="14"/>
        <end position="74"/>
    </location>
</feature>
<evidence type="ECO:0000313" key="7">
    <source>
        <dbReference type="Proteomes" id="UP000076038"/>
    </source>
</evidence>
<dbReference type="PATRIC" id="fig|1653479.3.peg.1075"/>
<keyword evidence="1" id="KW-0805">Transcription regulation</keyword>
<dbReference type="GO" id="GO:0000976">
    <property type="term" value="F:transcription cis-regulatory region binding"/>
    <property type="evidence" value="ECO:0007669"/>
    <property type="project" value="TreeGrafter"/>
</dbReference>
<sequence>MSPRKATGAAVFQPDVTRAITEAVLDEFAELGFGRLSMEGVAKRAGVGKSALYRRWPSKVDMVVSVLSEFSVDISRIPDTGSLYGDLRATLDNLMEWIGDPRFARIFPDLVAESARTPRLAQLHMELIGIPRRERAIRVFERAIDRGEMAAGFDLELALDLLAGTVYWRFAVRGVAVDSAYLDEVATALIGAFSNA</sequence>
<protein>
    <submittedName>
        <fullName evidence="6">Putative HTH-type transcriptional regulator</fullName>
    </submittedName>
</protein>
<dbReference type="RefSeq" id="WP_048316831.1">
    <property type="nucleotide sequence ID" value="NZ_CP015220.1"/>
</dbReference>
<dbReference type="InterPro" id="IPR050109">
    <property type="entry name" value="HTH-type_TetR-like_transc_reg"/>
</dbReference>
<feature type="DNA-binding region" description="H-T-H motif" evidence="4">
    <location>
        <begin position="37"/>
        <end position="56"/>
    </location>
</feature>
<evidence type="ECO:0000256" key="2">
    <source>
        <dbReference type="ARBA" id="ARBA00023125"/>
    </source>
</evidence>
<accession>A0A143QHG9</accession>
<gene>
    <name evidence="6" type="ORF">A3Q41_01057</name>
</gene>
<dbReference type="InterPro" id="IPR011075">
    <property type="entry name" value="TetR_C"/>
</dbReference>
<dbReference type="Gene3D" id="1.10.10.60">
    <property type="entry name" value="Homeodomain-like"/>
    <property type="match status" value="1"/>
</dbReference>
<organism evidence="6 7">
    <name type="scientific">Rhodococcoides fascians</name>
    <name type="common">Rhodococcus fascians</name>
    <dbReference type="NCBI Taxonomy" id="1828"/>
    <lineage>
        <taxon>Bacteria</taxon>
        <taxon>Bacillati</taxon>
        <taxon>Actinomycetota</taxon>
        <taxon>Actinomycetes</taxon>
        <taxon>Mycobacteriales</taxon>
        <taxon>Nocardiaceae</taxon>
        <taxon>Rhodococcoides</taxon>
    </lineage>
</organism>
<dbReference type="Pfam" id="PF16859">
    <property type="entry name" value="TetR_C_11"/>
    <property type="match status" value="1"/>
</dbReference>
<proteinExistence type="predicted"/>